<sequence length="52" mass="5999">MEILEEILKKAEEKGINVVDLNCYIEECGQQFHSFEIFTFIITPLSSKYTGV</sequence>
<keyword evidence="2" id="KW-1185">Reference proteome</keyword>
<reference evidence="1 2" key="1">
    <citation type="journal article" date="2022" name="Microbiol. Resour. Announc.">
        <title>Complete Genome Sequence of the Hyperthermophilic and Acidophilic Archaeon Saccharolobus caldissimus Strain HS-3T.</title>
        <authorList>
            <person name="Sakai H.D."/>
            <person name="Kurosawa N."/>
        </authorList>
    </citation>
    <scope>NUCLEOTIDE SEQUENCE [LARGE SCALE GENOMIC DNA]</scope>
    <source>
        <strain evidence="1 2">JCM32116</strain>
    </source>
</reference>
<evidence type="ECO:0000313" key="1">
    <source>
        <dbReference type="EMBL" id="BDB99904.1"/>
    </source>
</evidence>
<dbReference type="EMBL" id="AP025226">
    <property type="protein sequence ID" value="BDB99904.1"/>
    <property type="molecule type" value="Genomic_DNA"/>
</dbReference>
<accession>A0AAQ4CVS3</accession>
<dbReference type="AlphaFoldDB" id="A0AAQ4CVS3"/>
<dbReference type="KEGG" id="scas:SACC_29210"/>
<organism evidence="1 2">
    <name type="scientific">Saccharolobus caldissimus</name>
    <dbReference type="NCBI Taxonomy" id="1702097"/>
    <lineage>
        <taxon>Archaea</taxon>
        <taxon>Thermoproteota</taxon>
        <taxon>Thermoprotei</taxon>
        <taxon>Sulfolobales</taxon>
        <taxon>Sulfolobaceae</taxon>
        <taxon>Saccharolobus</taxon>
    </lineage>
</organism>
<proteinExistence type="predicted"/>
<dbReference type="Proteomes" id="UP001319921">
    <property type="component" value="Chromosome"/>
</dbReference>
<name>A0AAQ4CVS3_9CREN</name>
<evidence type="ECO:0000313" key="2">
    <source>
        <dbReference type="Proteomes" id="UP001319921"/>
    </source>
</evidence>
<gene>
    <name evidence="1" type="ORF">SACC_29210</name>
</gene>
<protein>
    <submittedName>
        <fullName evidence="1">Uncharacterized protein</fullName>
    </submittedName>
</protein>